<gene>
    <name evidence="1" type="ORF">MNBD_ALPHA11-1225</name>
</gene>
<accession>A0A3B0U2H8</accession>
<dbReference type="Gene3D" id="3.30.160.150">
    <property type="entry name" value="Lipoprotein like domain"/>
    <property type="match status" value="1"/>
</dbReference>
<protein>
    <recommendedName>
        <fullName evidence="2">Lipoprotein</fullName>
    </recommendedName>
</protein>
<dbReference type="EMBL" id="UOEQ01000302">
    <property type="protein sequence ID" value="VAW20802.1"/>
    <property type="molecule type" value="Genomic_DNA"/>
</dbReference>
<organism evidence="1">
    <name type="scientific">hydrothermal vent metagenome</name>
    <dbReference type="NCBI Taxonomy" id="652676"/>
    <lineage>
        <taxon>unclassified sequences</taxon>
        <taxon>metagenomes</taxon>
        <taxon>ecological metagenomes</taxon>
    </lineage>
</organism>
<sequence length="168" mass="17875">MLSSSKVSIFAIAVRFSKISIWIIFSLILSACTFSPVYSNPDQNDTAFNLEFASANTRLEQIVYSELAASFSNSSAIKENLVEVIVSSSNVTPGVRSVGLTGKITVTNIQSSKIVYVGSRTASATYGASGQSLANQQAANEASERAARELAQTIRLTLIGVLSAQSQR</sequence>
<proteinExistence type="predicted"/>
<reference evidence="1" key="1">
    <citation type="submission" date="2018-06" db="EMBL/GenBank/DDBJ databases">
        <authorList>
            <person name="Zhirakovskaya E."/>
        </authorList>
    </citation>
    <scope>NUCLEOTIDE SEQUENCE</scope>
</reference>
<evidence type="ECO:0008006" key="2">
    <source>
        <dbReference type="Google" id="ProtNLM"/>
    </source>
</evidence>
<dbReference type="PROSITE" id="PS51257">
    <property type="entry name" value="PROKAR_LIPOPROTEIN"/>
    <property type="match status" value="1"/>
</dbReference>
<name>A0A3B0U2H8_9ZZZZ</name>
<dbReference type="AlphaFoldDB" id="A0A3B0U2H8"/>
<evidence type="ECO:0000313" key="1">
    <source>
        <dbReference type="EMBL" id="VAW20802.1"/>
    </source>
</evidence>